<evidence type="ECO:0000256" key="6">
    <source>
        <dbReference type="ARBA" id="ARBA00023136"/>
    </source>
</evidence>
<feature type="transmembrane region" description="Helical" evidence="7">
    <location>
        <begin position="84"/>
        <end position="104"/>
    </location>
</feature>
<feature type="transmembrane region" description="Helical" evidence="7">
    <location>
        <begin position="270"/>
        <end position="292"/>
    </location>
</feature>
<keyword evidence="5 7" id="KW-1133">Transmembrane helix</keyword>
<dbReference type="InterPro" id="IPR003362">
    <property type="entry name" value="Bact_transf"/>
</dbReference>
<accession>A0A1F6N5D8</accession>
<comment type="caution">
    <text evidence="9">The sequence shown here is derived from an EMBL/GenBank/DDBJ whole genome shotgun (WGS) entry which is preliminary data.</text>
</comment>
<evidence type="ECO:0000256" key="1">
    <source>
        <dbReference type="ARBA" id="ARBA00004141"/>
    </source>
</evidence>
<evidence type="ECO:0000256" key="2">
    <source>
        <dbReference type="ARBA" id="ARBA00006464"/>
    </source>
</evidence>
<dbReference type="EMBL" id="MFQH01000001">
    <property type="protein sequence ID" value="OGH78873.1"/>
    <property type="molecule type" value="Genomic_DNA"/>
</dbReference>
<dbReference type="Proteomes" id="UP000177040">
    <property type="component" value="Unassembled WGS sequence"/>
</dbReference>
<organism evidence="9 10">
    <name type="scientific">Candidatus Magasanikbacteria bacterium RIFCSPLOWO2_01_FULL_40_15</name>
    <dbReference type="NCBI Taxonomy" id="1798686"/>
    <lineage>
        <taxon>Bacteria</taxon>
        <taxon>Candidatus Magasanikiibacteriota</taxon>
    </lineage>
</organism>
<evidence type="ECO:0000313" key="9">
    <source>
        <dbReference type="EMBL" id="OGH78873.1"/>
    </source>
</evidence>
<reference evidence="9 10" key="1">
    <citation type="journal article" date="2016" name="Nat. Commun.">
        <title>Thousands of microbial genomes shed light on interconnected biogeochemical processes in an aquifer system.</title>
        <authorList>
            <person name="Anantharaman K."/>
            <person name="Brown C.T."/>
            <person name="Hug L.A."/>
            <person name="Sharon I."/>
            <person name="Castelle C.J."/>
            <person name="Probst A.J."/>
            <person name="Thomas B.C."/>
            <person name="Singh A."/>
            <person name="Wilkins M.J."/>
            <person name="Karaoz U."/>
            <person name="Brodie E.L."/>
            <person name="Williams K.H."/>
            <person name="Hubbard S.S."/>
            <person name="Banfield J.F."/>
        </authorList>
    </citation>
    <scope>NUCLEOTIDE SEQUENCE [LARGE SCALE GENOMIC DNA]</scope>
</reference>
<feature type="domain" description="Bacterial sugar transferase" evidence="8">
    <location>
        <begin position="265"/>
        <end position="466"/>
    </location>
</feature>
<sequence>MKKSEIILMFIQLPLDFILLLLAGWSAYWLRFSDWAVAWRPVLFNLTFDNFTSMLVVVAVVWILIFALSGLYSTDPNRKLLPDLARVLLGCSAGLSAVAVYVLFRQTPFDSRFLVVFGWGFAVSYVCFGRLVMRGFKALLYRSNIGLRCVVLIGENNSTESIVSVLTTRRELGYDVLGVYEHLDEPTSRILAELDLDEIIFLNPRAHEDEALRAIDLCNERHIVFKYSADLFATYSSHMRVQPLAGVPIVELKRTALDGWGRVLKRVTDIVVSAVLIIILAPVMLAVAFIIWCETGRPIIYKNERVGIRGQNFFTFKFRSMYQKDSTGSQFGADGEKAEAREQELIKKQNSKAGPIYKIANDPRVTPFGRWLRQWSLDELPQFFNVLSGSMSLVGPRPHQPREVGQYHAEHKRVLIIKPGISGLAQISGRSDLSFTDEIRLDVFYIEHWSLFLDLVIFFKTPFILFKKRRVL</sequence>
<evidence type="ECO:0000256" key="3">
    <source>
        <dbReference type="ARBA" id="ARBA00022679"/>
    </source>
</evidence>
<name>A0A1F6N5D8_9BACT</name>
<proteinExistence type="inferred from homology"/>
<evidence type="ECO:0000313" key="10">
    <source>
        <dbReference type="Proteomes" id="UP000177040"/>
    </source>
</evidence>
<feature type="transmembrane region" description="Helical" evidence="7">
    <location>
        <begin position="116"/>
        <end position="133"/>
    </location>
</feature>
<comment type="similarity">
    <text evidence="2">Belongs to the bacterial sugar transferase family.</text>
</comment>
<keyword evidence="3" id="KW-0808">Transferase</keyword>
<dbReference type="GO" id="GO:0016780">
    <property type="term" value="F:phosphotransferase activity, for other substituted phosphate groups"/>
    <property type="evidence" value="ECO:0007669"/>
    <property type="project" value="TreeGrafter"/>
</dbReference>
<dbReference type="NCBIfam" id="TIGR03025">
    <property type="entry name" value="EPS_sugtrans"/>
    <property type="match status" value="1"/>
</dbReference>
<evidence type="ECO:0000256" key="7">
    <source>
        <dbReference type="SAM" id="Phobius"/>
    </source>
</evidence>
<dbReference type="PANTHER" id="PTHR30576">
    <property type="entry name" value="COLANIC BIOSYNTHESIS UDP-GLUCOSE LIPID CARRIER TRANSFERASE"/>
    <property type="match status" value="1"/>
</dbReference>
<keyword evidence="4 7" id="KW-0812">Transmembrane</keyword>
<comment type="subcellular location">
    <subcellularLocation>
        <location evidence="1">Membrane</location>
        <topology evidence="1">Multi-pass membrane protein</topology>
    </subcellularLocation>
</comment>
<dbReference type="AlphaFoldDB" id="A0A1F6N5D8"/>
<protein>
    <recommendedName>
        <fullName evidence="8">Bacterial sugar transferase domain-containing protein</fullName>
    </recommendedName>
</protein>
<evidence type="ECO:0000256" key="4">
    <source>
        <dbReference type="ARBA" id="ARBA00022692"/>
    </source>
</evidence>
<feature type="transmembrane region" description="Helical" evidence="7">
    <location>
        <begin position="50"/>
        <end position="72"/>
    </location>
</feature>
<dbReference type="Pfam" id="PF02397">
    <property type="entry name" value="Bac_transf"/>
    <property type="match status" value="1"/>
</dbReference>
<dbReference type="GO" id="GO:0016020">
    <property type="term" value="C:membrane"/>
    <property type="evidence" value="ECO:0007669"/>
    <property type="project" value="UniProtKB-SubCell"/>
</dbReference>
<keyword evidence="6 7" id="KW-0472">Membrane</keyword>
<evidence type="ECO:0000259" key="8">
    <source>
        <dbReference type="Pfam" id="PF02397"/>
    </source>
</evidence>
<gene>
    <name evidence="9" type="ORF">A2983_00895</name>
</gene>
<evidence type="ECO:0000256" key="5">
    <source>
        <dbReference type="ARBA" id="ARBA00022989"/>
    </source>
</evidence>
<dbReference type="PANTHER" id="PTHR30576:SF0">
    <property type="entry name" value="UNDECAPRENYL-PHOSPHATE N-ACETYLGALACTOSAMINYL 1-PHOSPHATE TRANSFERASE-RELATED"/>
    <property type="match status" value="1"/>
</dbReference>
<feature type="transmembrane region" description="Helical" evidence="7">
    <location>
        <begin position="7"/>
        <end position="30"/>
    </location>
</feature>
<dbReference type="InterPro" id="IPR017475">
    <property type="entry name" value="EPS_sugar_tfrase"/>
</dbReference>